<dbReference type="SUPFAM" id="SSF47473">
    <property type="entry name" value="EF-hand"/>
    <property type="match status" value="1"/>
</dbReference>
<feature type="region of interest" description="Disordered" evidence="3">
    <location>
        <begin position="425"/>
        <end position="461"/>
    </location>
</feature>
<keyword evidence="2" id="KW-0175">Coiled coil</keyword>
<dbReference type="Proteomes" id="UP001152797">
    <property type="component" value="Unassembled WGS sequence"/>
</dbReference>
<dbReference type="EMBL" id="CAMXCT030005846">
    <property type="protein sequence ID" value="CAL4800706.1"/>
    <property type="molecule type" value="Genomic_DNA"/>
</dbReference>
<feature type="coiled-coil region" evidence="2">
    <location>
        <begin position="573"/>
        <end position="650"/>
    </location>
</feature>
<reference evidence="6 7" key="2">
    <citation type="submission" date="2024-05" db="EMBL/GenBank/DDBJ databases">
        <authorList>
            <person name="Chen Y."/>
            <person name="Shah S."/>
            <person name="Dougan E. K."/>
            <person name="Thang M."/>
            <person name="Chan C."/>
        </authorList>
    </citation>
    <scope>NUCLEOTIDE SEQUENCE [LARGE SCALE GENOMIC DNA]</scope>
</reference>
<dbReference type="CDD" id="cd00051">
    <property type="entry name" value="EFh"/>
    <property type="match status" value="1"/>
</dbReference>
<evidence type="ECO:0000256" key="1">
    <source>
        <dbReference type="ARBA" id="ARBA00022837"/>
    </source>
</evidence>
<dbReference type="InterPro" id="IPR002048">
    <property type="entry name" value="EF_hand_dom"/>
</dbReference>
<keyword evidence="1" id="KW-0106">Calcium</keyword>
<feature type="compositionally biased region" description="Basic and acidic residues" evidence="3">
    <location>
        <begin position="446"/>
        <end position="461"/>
    </location>
</feature>
<feature type="region of interest" description="Disordered" evidence="3">
    <location>
        <begin position="118"/>
        <end position="162"/>
    </location>
</feature>
<feature type="region of interest" description="Disordered" evidence="3">
    <location>
        <begin position="690"/>
        <end position="757"/>
    </location>
</feature>
<feature type="compositionally biased region" description="Basic and acidic residues" evidence="3">
    <location>
        <begin position="719"/>
        <end position="735"/>
    </location>
</feature>
<feature type="domain" description="EF-hand" evidence="4">
    <location>
        <begin position="205"/>
        <end position="240"/>
    </location>
</feature>
<dbReference type="OrthoDB" id="26525at2759"/>
<feature type="compositionally biased region" description="Polar residues" evidence="3">
    <location>
        <begin position="746"/>
        <end position="757"/>
    </location>
</feature>
<dbReference type="PROSITE" id="PS00018">
    <property type="entry name" value="EF_HAND_1"/>
    <property type="match status" value="2"/>
</dbReference>
<keyword evidence="7" id="KW-1185">Reference proteome</keyword>
<dbReference type="InterPro" id="IPR011992">
    <property type="entry name" value="EF-hand-dom_pair"/>
</dbReference>
<feature type="domain" description="EF-hand" evidence="4">
    <location>
        <begin position="242"/>
        <end position="277"/>
    </location>
</feature>
<feature type="compositionally biased region" description="Basic and acidic residues" evidence="3">
    <location>
        <begin position="690"/>
        <end position="707"/>
    </location>
</feature>
<dbReference type="EMBL" id="CAMXCT010005846">
    <property type="protein sequence ID" value="CAI4013394.1"/>
    <property type="molecule type" value="Genomic_DNA"/>
</dbReference>
<accession>A0A9P1GK96</accession>
<reference evidence="5" key="1">
    <citation type="submission" date="2022-10" db="EMBL/GenBank/DDBJ databases">
        <authorList>
            <person name="Chen Y."/>
            <person name="Dougan E. K."/>
            <person name="Chan C."/>
            <person name="Rhodes N."/>
            <person name="Thang M."/>
        </authorList>
    </citation>
    <scope>NUCLEOTIDE SEQUENCE</scope>
</reference>
<sequence>MALEDVLEYRFGKGVIGQDSPSGYSTGPLQILDGKWASGWFCLQNGQLEQYSMDEHGQKQDVLKVFDLSDSNEFEFDAETFSKISLQCGNERVRLRGQPEQMRRWYERMRALVPKEVQASQTFEPPARPPPVSTVSISDPTPTPAVSTASKEPDSPRRSRMNSRASFFNKPLEHLKSNERLDPSVATSMSKPTQMLLAIYYQLDNSKLRTTDLMRRVDTSGDGEISRSELRKGLVDVLGYTCSNDDFKELMRVLDADGSDSITLKEMDRALKRAAKGEDLMVETASEAILHDAMIQVDTVMGISITADTGDSIYVARAKWKDDEKGKCPKTEARPGRISGPATEDCAIRQQLKLVAKKNSPELAILSVCRREPDGQEEMIGQCMMNVQSEEHHDVHWLKLLDARGLQTGAQVRLRVKLKVQKPHLNKSATLSRMDSQQSLSPRSPRVAEKPQDPEETQRRFEKMHQLHDERLKKMEEKRKAMEAAHLQQLQDEAQKLKSKRVKSADLCPRAAADRLYRDSKARMRRRREHQYNHYQEEEDNLRKLKEENRQFWSRSLNNVQLVNSESAGNRLHDNAINKQQQMQQKIREKNEAEVKEAKEKASRTVKRASSLGAIMPERMYLQAQEHRKMKEEERQKMEAEEVRKFHEQVVGQGRNVNPRKFEELHLEHQSREIKRALLRDEARKREDDRINNEIEQGRQRARLNKDKNRKLSPKTKVPWHERLTQQKQKAEDPSAKGPTMPKAVQRSTAADFTVVT</sequence>
<organism evidence="5">
    <name type="scientific">Cladocopium goreaui</name>
    <dbReference type="NCBI Taxonomy" id="2562237"/>
    <lineage>
        <taxon>Eukaryota</taxon>
        <taxon>Sar</taxon>
        <taxon>Alveolata</taxon>
        <taxon>Dinophyceae</taxon>
        <taxon>Suessiales</taxon>
        <taxon>Symbiodiniaceae</taxon>
        <taxon>Cladocopium</taxon>
    </lineage>
</organism>
<name>A0A9P1GK96_9DINO</name>
<evidence type="ECO:0000313" key="6">
    <source>
        <dbReference type="EMBL" id="CAL4800706.1"/>
    </source>
</evidence>
<dbReference type="PROSITE" id="PS50222">
    <property type="entry name" value="EF_HAND_2"/>
    <property type="match status" value="2"/>
</dbReference>
<feature type="coiled-coil region" evidence="2">
    <location>
        <begin position="465"/>
        <end position="548"/>
    </location>
</feature>
<dbReference type="GO" id="GO:0005509">
    <property type="term" value="F:calcium ion binding"/>
    <property type="evidence" value="ECO:0007669"/>
    <property type="project" value="InterPro"/>
</dbReference>
<evidence type="ECO:0000256" key="3">
    <source>
        <dbReference type="SAM" id="MobiDB-lite"/>
    </source>
</evidence>
<proteinExistence type="predicted"/>
<feature type="compositionally biased region" description="Polar residues" evidence="3">
    <location>
        <begin position="133"/>
        <end position="150"/>
    </location>
</feature>
<evidence type="ECO:0000313" key="5">
    <source>
        <dbReference type="EMBL" id="CAI4013394.1"/>
    </source>
</evidence>
<evidence type="ECO:0000313" key="7">
    <source>
        <dbReference type="Proteomes" id="UP001152797"/>
    </source>
</evidence>
<dbReference type="Gene3D" id="1.10.238.10">
    <property type="entry name" value="EF-hand"/>
    <property type="match status" value="1"/>
</dbReference>
<protein>
    <submittedName>
        <fullName evidence="6">PCI domain-containing protein</fullName>
    </submittedName>
</protein>
<dbReference type="InterPro" id="IPR018247">
    <property type="entry name" value="EF_Hand_1_Ca_BS"/>
</dbReference>
<dbReference type="AlphaFoldDB" id="A0A9P1GK96"/>
<feature type="compositionally biased region" description="Polar residues" evidence="3">
    <location>
        <begin position="427"/>
        <end position="442"/>
    </location>
</feature>
<dbReference type="EMBL" id="CAMXCT020005846">
    <property type="protein sequence ID" value="CAL1166769.1"/>
    <property type="molecule type" value="Genomic_DNA"/>
</dbReference>
<gene>
    <name evidence="5" type="ORF">C1SCF055_LOCUS38369</name>
</gene>
<evidence type="ECO:0000259" key="4">
    <source>
        <dbReference type="PROSITE" id="PS50222"/>
    </source>
</evidence>
<evidence type="ECO:0000256" key="2">
    <source>
        <dbReference type="SAM" id="Coils"/>
    </source>
</evidence>
<dbReference type="SMART" id="SM00054">
    <property type="entry name" value="EFh"/>
    <property type="match status" value="2"/>
</dbReference>
<comment type="caution">
    <text evidence="5">The sequence shown here is derived from an EMBL/GenBank/DDBJ whole genome shotgun (WGS) entry which is preliminary data.</text>
</comment>